<evidence type="ECO:0000256" key="5">
    <source>
        <dbReference type="ARBA" id="ARBA00022777"/>
    </source>
</evidence>
<feature type="transmembrane region" description="Helical" evidence="7">
    <location>
        <begin position="220"/>
        <end position="238"/>
    </location>
</feature>
<organism evidence="10 11">
    <name type="scientific">Siculibacillus lacustris</name>
    <dbReference type="NCBI Taxonomy" id="1549641"/>
    <lineage>
        <taxon>Bacteria</taxon>
        <taxon>Pseudomonadati</taxon>
        <taxon>Pseudomonadota</taxon>
        <taxon>Alphaproteobacteria</taxon>
        <taxon>Hyphomicrobiales</taxon>
        <taxon>Ancalomicrobiaceae</taxon>
        <taxon>Siculibacillus</taxon>
    </lineage>
</organism>
<dbReference type="PANTHER" id="PTHR43047:SF72">
    <property type="entry name" value="OSMOSENSING HISTIDINE PROTEIN KINASE SLN1"/>
    <property type="match status" value="1"/>
</dbReference>
<keyword evidence="4" id="KW-0808">Transferase</keyword>
<keyword evidence="6" id="KW-0175">Coiled coil</keyword>
<gene>
    <name evidence="10" type="ORF">EYW49_02040</name>
</gene>
<dbReference type="Pfam" id="PF08447">
    <property type="entry name" value="PAS_3"/>
    <property type="match status" value="1"/>
</dbReference>
<dbReference type="Pfam" id="PF12860">
    <property type="entry name" value="PAS_7"/>
    <property type="match status" value="1"/>
</dbReference>
<dbReference type="SMART" id="SM00086">
    <property type="entry name" value="PAC"/>
    <property type="match status" value="1"/>
</dbReference>
<dbReference type="InterPro" id="IPR000700">
    <property type="entry name" value="PAS-assoc_C"/>
</dbReference>
<protein>
    <recommendedName>
        <fullName evidence="2">histidine kinase</fullName>
        <ecNumber evidence="2">2.7.13.3</ecNumber>
    </recommendedName>
</protein>
<feature type="coiled-coil region" evidence="6">
    <location>
        <begin position="512"/>
        <end position="546"/>
    </location>
</feature>
<dbReference type="PROSITE" id="PS50113">
    <property type="entry name" value="PAC"/>
    <property type="match status" value="1"/>
</dbReference>
<dbReference type="EMBL" id="SJFN01000002">
    <property type="protein sequence ID" value="TBW40959.1"/>
    <property type="molecule type" value="Genomic_DNA"/>
</dbReference>
<evidence type="ECO:0000256" key="4">
    <source>
        <dbReference type="ARBA" id="ARBA00022679"/>
    </source>
</evidence>
<dbReference type="Gene3D" id="1.10.287.130">
    <property type="match status" value="1"/>
</dbReference>
<dbReference type="AlphaFoldDB" id="A0A4Q9VZ83"/>
<dbReference type="PANTHER" id="PTHR43047">
    <property type="entry name" value="TWO-COMPONENT HISTIDINE PROTEIN KINASE"/>
    <property type="match status" value="1"/>
</dbReference>
<dbReference type="Proteomes" id="UP000292781">
    <property type="component" value="Unassembled WGS sequence"/>
</dbReference>
<dbReference type="InterPro" id="IPR004358">
    <property type="entry name" value="Sig_transdc_His_kin-like_C"/>
</dbReference>
<keyword evidence="7" id="KW-0472">Membrane</keyword>
<sequence length="782" mass="86000">MAQASAHDTSGIRQRRFRFGSRPRLTGHIDLLSTPSYRSIVRLEPLLRRSIPVLIITFIAVLALTRIVGVMETRQALEDGARDEATLVAAAVASGLGRADAHLAEIGFEAATRNVLTELLPNRVTTGGRQILVADSEGIVVTTVPTAATLEKRPLTSIFAAAQPMTTFGARAGVLDVALADGRPAFATVHHIEGGAGSVAVYQPQQAVFIDWRKDLRTNVTLFVFTAVILLVLTYAYFVQALRANSADALYATTSARTDAAFKRGRCGFWDWDLARGRFYWSSSMFEMLDLPTEDGIVGFGEICRLAHEDDIDFGTLANQLLSGEVTTLDKAFRLRRANGGWLWFRVRAEVVDRPETGSRHLIGIAADITEHRRLVETTVTADLRLRDAIETISEAFVLWDADNRLVMCNSKYQQLHDLPEGSVRQGASYADVMKAGRQPMVHLPVDTVDPTEDGARTFEAQIEDGRWLQINERRTKDGGFVSVGTDITQLKRHEERLLESEKRLMGTVLDLRSSRRKLEIQAQQLVELAEKYSEEKVRAEEANKIKSDFLANMSHELRTPLNAIIGFSEIMSRDMIGTFGPEKYAEYSRDIHDSGMFLLNVINDILDMSKIESGRMELARDPVGLDEILAEASRIIARAAADKEIVLTPMVEPGLVFVGDRRAVKQVMLNLLSNAVKFTPTGGRVVLRAQAEETAIVVTIEDTGIGIPEALLASIGRPFVQVENQFTKSHKGSGLGLAIARSLVELHGGELSIRSAPGVGTEVSLTLPRPEPVETRLAVAS</sequence>
<keyword evidence="3" id="KW-0597">Phosphoprotein</keyword>
<evidence type="ECO:0000313" key="11">
    <source>
        <dbReference type="Proteomes" id="UP000292781"/>
    </source>
</evidence>
<dbReference type="InterPro" id="IPR005467">
    <property type="entry name" value="His_kinase_dom"/>
</dbReference>
<dbReference type="InterPro" id="IPR001610">
    <property type="entry name" value="PAC"/>
</dbReference>
<proteinExistence type="predicted"/>
<dbReference type="CDD" id="cd00082">
    <property type="entry name" value="HisKA"/>
    <property type="match status" value="1"/>
</dbReference>
<evidence type="ECO:0000259" key="9">
    <source>
        <dbReference type="PROSITE" id="PS50113"/>
    </source>
</evidence>
<keyword evidence="11" id="KW-1185">Reference proteome</keyword>
<evidence type="ECO:0000256" key="1">
    <source>
        <dbReference type="ARBA" id="ARBA00000085"/>
    </source>
</evidence>
<dbReference type="GO" id="GO:0009927">
    <property type="term" value="F:histidine phosphotransfer kinase activity"/>
    <property type="evidence" value="ECO:0007669"/>
    <property type="project" value="TreeGrafter"/>
</dbReference>
<dbReference type="GO" id="GO:0000155">
    <property type="term" value="F:phosphorelay sensor kinase activity"/>
    <property type="evidence" value="ECO:0007669"/>
    <property type="project" value="InterPro"/>
</dbReference>
<feature type="transmembrane region" description="Helical" evidence="7">
    <location>
        <begin position="51"/>
        <end position="69"/>
    </location>
</feature>
<dbReference type="NCBIfam" id="TIGR00229">
    <property type="entry name" value="sensory_box"/>
    <property type="match status" value="1"/>
</dbReference>
<dbReference type="CDD" id="cd00130">
    <property type="entry name" value="PAS"/>
    <property type="match status" value="1"/>
</dbReference>
<dbReference type="InterPro" id="IPR003661">
    <property type="entry name" value="HisK_dim/P_dom"/>
</dbReference>
<feature type="domain" description="PAC" evidence="9">
    <location>
        <begin position="329"/>
        <end position="381"/>
    </location>
</feature>
<name>A0A4Q9VZ83_9HYPH</name>
<comment type="caution">
    <text evidence="10">The sequence shown here is derived from an EMBL/GenBank/DDBJ whole genome shotgun (WGS) entry which is preliminary data.</text>
</comment>
<dbReference type="Pfam" id="PF02518">
    <property type="entry name" value="HATPase_c"/>
    <property type="match status" value="1"/>
</dbReference>
<accession>A0A4Q9VZ83</accession>
<dbReference type="Gene3D" id="3.30.450.20">
    <property type="entry name" value="PAS domain"/>
    <property type="match status" value="2"/>
</dbReference>
<evidence type="ECO:0000256" key="7">
    <source>
        <dbReference type="SAM" id="Phobius"/>
    </source>
</evidence>
<evidence type="ECO:0000256" key="3">
    <source>
        <dbReference type="ARBA" id="ARBA00022553"/>
    </source>
</evidence>
<comment type="catalytic activity">
    <reaction evidence="1">
        <text>ATP + protein L-histidine = ADP + protein N-phospho-L-histidine.</text>
        <dbReference type="EC" id="2.7.13.3"/>
    </reaction>
</comment>
<keyword evidence="5" id="KW-0418">Kinase</keyword>
<evidence type="ECO:0000259" key="8">
    <source>
        <dbReference type="PROSITE" id="PS50109"/>
    </source>
</evidence>
<dbReference type="PROSITE" id="PS50109">
    <property type="entry name" value="HIS_KIN"/>
    <property type="match status" value="1"/>
</dbReference>
<reference evidence="10 11" key="1">
    <citation type="submission" date="2019-02" db="EMBL/GenBank/DDBJ databases">
        <title>Siculibacillus lacustris gen. nov., sp. nov., a new rosette-forming bacterium isolated from a freshwater crater lake (Lake St. Ana, Romania).</title>
        <authorList>
            <person name="Felfoldi T."/>
            <person name="Marton Z."/>
            <person name="Szabo A."/>
            <person name="Mentes A."/>
            <person name="Boka K."/>
            <person name="Marialigeti K."/>
            <person name="Mathe I."/>
            <person name="Koncz M."/>
            <person name="Schumann P."/>
            <person name="Toth E."/>
        </authorList>
    </citation>
    <scope>NUCLEOTIDE SEQUENCE [LARGE SCALE GENOMIC DNA]</scope>
    <source>
        <strain evidence="10 11">SA-279</strain>
    </source>
</reference>
<dbReference type="GO" id="GO:0005886">
    <property type="term" value="C:plasma membrane"/>
    <property type="evidence" value="ECO:0007669"/>
    <property type="project" value="TreeGrafter"/>
</dbReference>
<keyword evidence="7" id="KW-1133">Transmembrane helix</keyword>
<dbReference type="Gene3D" id="3.30.565.10">
    <property type="entry name" value="Histidine kinase-like ATPase, C-terminal domain"/>
    <property type="match status" value="1"/>
</dbReference>
<dbReference type="SMART" id="SM00388">
    <property type="entry name" value="HisKA"/>
    <property type="match status" value="1"/>
</dbReference>
<evidence type="ECO:0000313" key="10">
    <source>
        <dbReference type="EMBL" id="TBW40959.1"/>
    </source>
</evidence>
<dbReference type="SUPFAM" id="SSF55874">
    <property type="entry name" value="ATPase domain of HSP90 chaperone/DNA topoisomerase II/histidine kinase"/>
    <property type="match status" value="1"/>
</dbReference>
<feature type="domain" description="Histidine kinase" evidence="8">
    <location>
        <begin position="553"/>
        <end position="772"/>
    </location>
</feature>
<dbReference type="InterPro" id="IPR013655">
    <property type="entry name" value="PAS_fold_3"/>
</dbReference>
<dbReference type="EC" id="2.7.13.3" evidence="2"/>
<evidence type="ECO:0000256" key="6">
    <source>
        <dbReference type="SAM" id="Coils"/>
    </source>
</evidence>
<dbReference type="InterPro" id="IPR003594">
    <property type="entry name" value="HATPase_dom"/>
</dbReference>
<dbReference type="InterPro" id="IPR000014">
    <property type="entry name" value="PAS"/>
</dbReference>
<dbReference type="FunFam" id="3.30.565.10:FF:000006">
    <property type="entry name" value="Sensor histidine kinase WalK"/>
    <property type="match status" value="1"/>
</dbReference>
<dbReference type="InterPro" id="IPR035965">
    <property type="entry name" value="PAS-like_dom_sf"/>
</dbReference>
<dbReference type="CDD" id="cd16922">
    <property type="entry name" value="HATPase_EvgS-ArcB-TorS-like"/>
    <property type="match status" value="1"/>
</dbReference>
<dbReference type="PRINTS" id="PR00344">
    <property type="entry name" value="BCTRLSENSOR"/>
</dbReference>
<dbReference type="InterPro" id="IPR036890">
    <property type="entry name" value="HATPase_C_sf"/>
</dbReference>
<dbReference type="SUPFAM" id="SSF55785">
    <property type="entry name" value="PYP-like sensor domain (PAS domain)"/>
    <property type="match status" value="2"/>
</dbReference>
<dbReference type="SMART" id="SM00387">
    <property type="entry name" value="HATPase_c"/>
    <property type="match status" value="1"/>
</dbReference>
<dbReference type="SUPFAM" id="SSF47384">
    <property type="entry name" value="Homodimeric domain of signal transducing histidine kinase"/>
    <property type="match status" value="1"/>
</dbReference>
<dbReference type="OrthoDB" id="9801651at2"/>
<keyword evidence="7" id="KW-0812">Transmembrane</keyword>
<evidence type="ECO:0000256" key="2">
    <source>
        <dbReference type="ARBA" id="ARBA00012438"/>
    </source>
</evidence>
<dbReference type="RefSeq" id="WP_131305448.1">
    <property type="nucleotide sequence ID" value="NZ_SJFN01000002.1"/>
</dbReference>
<dbReference type="InterPro" id="IPR036097">
    <property type="entry name" value="HisK_dim/P_sf"/>
</dbReference>
<dbReference type="Pfam" id="PF00512">
    <property type="entry name" value="HisKA"/>
    <property type="match status" value="1"/>
</dbReference>